<protein>
    <submittedName>
        <fullName evidence="2">Uncharacterized protein</fullName>
    </submittedName>
</protein>
<dbReference type="RefSeq" id="WP_380051448.1">
    <property type="nucleotide sequence ID" value="NZ_JBHLTC010000030.1"/>
</dbReference>
<name>A0ABV6QR72_9ACTN</name>
<accession>A0ABV6QR72</accession>
<proteinExistence type="predicted"/>
<evidence type="ECO:0000256" key="1">
    <source>
        <dbReference type="SAM" id="Phobius"/>
    </source>
</evidence>
<keyword evidence="1" id="KW-0472">Membrane</keyword>
<gene>
    <name evidence="2" type="ORF">ACFFGN_23850</name>
</gene>
<feature type="transmembrane region" description="Helical" evidence="1">
    <location>
        <begin position="7"/>
        <end position="25"/>
    </location>
</feature>
<evidence type="ECO:0000313" key="3">
    <source>
        <dbReference type="Proteomes" id="UP001589890"/>
    </source>
</evidence>
<keyword evidence="3" id="KW-1185">Reference proteome</keyword>
<reference evidence="2 3" key="1">
    <citation type="submission" date="2024-09" db="EMBL/GenBank/DDBJ databases">
        <authorList>
            <person name="Sun Q."/>
            <person name="Mori K."/>
        </authorList>
    </citation>
    <scope>NUCLEOTIDE SEQUENCE [LARGE SCALE GENOMIC DNA]</scope>
    <source>
        <strain evidence="2 3">CGMCC 1.15906</strain>
    </source>
</reference>
<sequence>MGKRVRIAAAAMAAIGLLFVAWIYLPRHLGGPLGNGAGDLLCLPADREPDAALGMLVLENTGDADVTLTGIYPVDAENLSIAEALLVPLSKDSLGLSSSIGWPLTTNRMAELGDGWKQRRQLNGAVIPPQAKSPRTRWSVLVHALRSDLEAPGRTNGFEIEYESRGIKYRSELGTHHVLAPVSDCAKFESPTG</sequence>
<keyword evidence="1" id="KW-1133">Transmembrane helix</keyword>
<dbReference type="Proteomes" id="UP001589890">
    <property type="component" value="Unassembled WGS sequence"/>
</dbReference>
<organism evidence="2 3">
    <name type="scientific">Kribbella deserti</name>
    <dbReference type="NCBI Taxonomy" id="1926257"/>
    <lineage>
        <taxon>Bacteria</taxon>
        <taxon>Bacillati</taxon>
        <taxon>Actinomycetota</taxon>
        <taxon>Actinomycetes</taxon>
        <taxon>Propionibacteriales</taxon>
        <taxon>Kribbellaceae</taxon>
        <taxon>Kribbella</taxon>
    </lineage>
</organism>
<evidence type="ECO:0000313" key="2">
    <source>
        <dbReference type="EMBL" id="MFC0627129.1"/>
    </source>
</evidence>
<dbReference type="EMBL" id="JBHLTC010000030">
    <property type="protein sequence ID" value="MFC0627129.1"/>
    <property type="molecule type" value="Genomic_DNA"/>
</dbReference>
<comment type="caution">
    <text evidence="2">The sequence shown here is derived from an EMBL/GenBank/DDBJ whole genome shotgun (WGS) entry which is preliminary data.</text>
</comment>
<keyword evidence="1" id="KW-0812">Transmembrane</keyword>